<sequence length="292" mass="32273">MNIVIWTRARWAAPKTAASLTQTRRRRRRRLAPPPRVSGIRFGRFDEENPFVQNSSVILVQPDEGVSVLVVDRIGDYLPQSTDKSRVLVIPVGARHKCQQGIRFERPISENENQETTTGPPPRVAALAAARFRAHDVRFRAHAAQHHAHRLRMVAEALAVSCACWPIEEQRLARVVALRCPRSVATLVAGRCDDGRGNSARCRARRASRLRYAGRSWSATWPEGGCCLCDAGWTSCCAPVAQRCEAGRALAAVACAYAARAKYFVAAPPASCRSGDAPASFRRCHDGWSEFF</sequence>
<keyword evidence="2" id="KW-1185">Reference proteome</keyword>
<organism evidence="1 2">
    <name type="scientific">Dorcoceras hygrometricum</name>
    <dbReference type="NCBI Taxonomy" id="472368"/>
    <lineage>
        <taxon>Eukaryota</taxon>
        <taxon>Viridiplantae</taxon>
        <taxon>Streptophyta</taxon>
        <taxon>Embryophyta</taxon>
        <taxon>Tracheophyta</taxon>
        <taxon>Spermatophyta</taxon>
        <taxon>Magnoliopsida</taxon>
        <taxon>eudicotyledons</taxon>
        <taxon>Gunneridae</taxon>
        <taxon>Pentapetalae</taxon>
        <taxon>asterids</taxon>
        <taxon>lamiids</taxon>
        <taxon>Lamiales</taxon>
        <taxon>Gesneriaceae</taxon>
        <taxon>Didymocarpoideae</taxon>
        <taxon>Trichosporeae</taxon>
        <taxon>Loxocarpinae</taxon>
        <taxon>Dorcoceras</taxon>
    </lineage>
</organism>
<dbReference type="Proteomes" id="UP000250235">
    <property type="component" value="Unassembled WGS sequence"/>
</dbReference>
<dbReference type="AlphaFoldDB" id="A0A2Z7BUW4"/>
<accession>A0A2Z7BUW4</accession>
<evidence type="ECO:0000313" key="1">
    <source>
        <dbReference type="EMBL" id="KZV38184.1"/>
    </source>
</evidence>
<proteinExistence type="predicted"/>
<evidence type="ECO:0000313" key="2">
    <source>
        <dbReference type="Proteomes" id="UP000250235"/>
    </source>
</evidence>
<name>A0A2Z7BUW4_9LAMI</name>
<protein>
    <submittedName>
        <fullName evidence="1">Uncharacterized protein</fullName>
    </submittedName>
</protein>
<dbReference type="EMBL" id="KV002046">
    <property type="protein sequence ID" value="KZV38184.1"/>
    <property type="molecule type" value="Genomic_DNA"/>
</dbReference>
<gene>
    <name evidence="1" type="ORF">F511_29267</name>
</gene>
<reference evidence="1 2" key="1">
    <citation type="journal article" date="2015" name="Proc. Natl. Acad. Sci. U.S.A.">
        <title>The resurrection genome of Boea hygrometrica: A blueprint for survival of dehydration.</title>
        <authorList>
            <person name="Xiao L."/>
            <person name="Yang G."/>
            <person name="Zhang L."/>
            <person name="Yang X."/>
            <person name="Zhao S."/>
            <person name="Ji Z."/>
            <person name="Zhou Q."/>
            <person name="Hu M."/>
            <person name="Wang Y."/>
            <person name="Chen M."/>
            <person name="Xu Y."/>
            <person name="Jin H."/>
            <person name="Xiao X."/>
            <person name="Hu G."/>
            <person name="Bao F."/>
            <person name="Hu Y."/>
            <person name="Wan P."/>
            <person name="Li L."/>
            <person name="Deng X."/>
            <person name="Kuang T."/>
            <person name="Xiang C."/>
            <person name="Zhu J.K."/>
            <person name="Oliver M.J."/>
            <person name="He Y."/>
        </authorList>
    </citation>
    <scope>NUCLEOTIDE SEQUENCE [LARGE SCALE GENOMIC DNA]</scope>
    <source>
        <strain evidence="2">cv. XS01</strain>
    </source>
</reference>